<gene>
    <name evidence="1" type="ORF">CD175_28510</name>
</gene>
<evidence type="ECO:0000313" key="2">
    <source>
        <dbReference type="Proteomes" id="UP000238541"/>
    </source>
</evidence>
<dbReference type="Proteomes" id="UP000238541">
    <property type="component" value="Unassembled WGS sequence"/>
</dbReference>
<dbReference type="RefSeq" id="WP_104451386.1">
    <property type="nucleotide sequence ID" value="NZ_JBLZZR010000026.1"/>
</dbReference>
<keyword evidence="2" id="KW-1185">Reference proteome</keyword>
<protein>
    <submittedName>
        <fullName evidence="1">Uncharacterized protein</fullName>
    </submittedName>
</protein>
<name>A0A2S6FDN0_9PSED</name>
<dbReference type="AlphaFoldDB" id="A0A2S6FDN0"/>
<reference evidence="2" key="1">
    <citation type="submission" date="2017-06" db="EMBL/GenBank/DDBJ databases">
        <authorList>
            <person name="Furmanczyk E.M."/>
        </authorList>
    </citation>
    <scope>NUCLEOTIDE SEQUENCE [LARGE SCALE GENOMIC DNA]</scope>
    <source>
        <strain evidence="2">AP3_16</strain>
    </source>
</reference>
<comment type="caution">
    <text evidence="1">The sequence shown here is derived from an EMBL/GenBank/DDBJ whole genome shotgun (WGS) entry which is preliminary data.</text>
</comment>
<accession>A0A2S6FDN0</accession>
<dbReference type="EMBL" id="NIRS01000009">
    <property type="protein sequence ID" value="PPK35564.1"/>
    <property type="molecule type" value="Genomic_DNA"/>
</dbReference>
<organism evidence="1 2">
    <name type="scientific">Pseudomonas laurylsulfatiphila</name>
    <dbReference type="NCBI Taxonomy" id="2011015"/>
    <lineage>
        <taxon>Bacteria</taxon>
        <taxon>Pseudomonadati</taxon>
        <taxon>Pseudomonadota</taxon>
        <taxon>Gammaproteobacteria</taxon>
        <taxon>Pseudomonadales</taxon>
        <taxon>Pseudomonadaceae</taxon>
        <taxon>Pseudomonas</taxon>
    </lineage>
</organism>
<proteinExistence type="predicted"/>
<evidence type="ECO:0000313" key="1">
    <source>
        <dbReference type="EMBL" id="PPK35564.1"/>
    </source>
</evidence>
<sequence>MQTMDVNQSFTAQLFVNNTPIAISRKILEKKLAAPEVSEYWAGVFRKQLIYSSNLLSYGEEVTPETFLFAYHDDVYTIKIADENGQFTNTASMEGELRNLTVFDGDDPTYFRIIHQGGYAKLDDMPNELNRIRLRSGPQHREVLTYGDQPSFPVLTDLKNRGRTLFLELKILQRYVSPTR</sequence>